<dbReference type="GeneID" id="36526121"/>
<sequence length="193" mass="21905">MSSQCGRLDERKERKEKREKRQHSTLYSFPHIFFPVPMQLPETIALLPLAAGRRATRAVGRGRAVFKPTCDDDSTALFLFFYLEDLIFFLQSVTGHQLSSEPRSGLARYIVSTQYITSTRHPTRMPCETDDDVLDLNRPYSKTSASTSRRRLVSPLRVRLSDRRGGPGCGWTRLSVALASHANDCRVQGPSRF</sequence>
<evidence type="ECO:0000313" key="2">
    <source>
        <dbReference type="EMBL" id="PLB39945.1"/>
    </source>
</evidence>
<name>A0A2I2FH31_ASPCN</name>
<proteinExistence type="predicted"/>
<gene>
    <name evidence="2" type="ORF">BDW47DRAFT_4138</name>
</gene>
<accession>A0A2I2FH31</accession>
<dbReference type="RefSeq" id="XP_024673957.1">
    <property type="nucleotide sequence ID" value="XM_024818961.1"/>
</dbReference>
<dbReference type="OrthoDB" id="10588748at2759"/>
<dbReference type="Proteomes" id="UP000234585">
    <property type="component" value="Unassembled WGS sequence"/>
</dbReference>
<dbReference type="EMBL" id="KZ559126">
    <property type="protein sequence ID" value="PLB39945.1"/>
    <property type="molecule type" value="Genomic_DNA"/>
</dbReference>
<protein>
    <submittedName>
        <fullName evidence="2">Uncharacterized protein</fullName>
    </submittedName>
</protein>
<feature type="region of interest" description="Disordered" evidence="1">
    <location>
        <begin position="1"/>
        <end position="22"/>
    </location>
</feature>
<evidence type="ECO:0000313" key="3">
    <source>
        <dbReference type="Proteomes" id="UP000234585"/>
    </source>
</evidence>
<dbReference type="AlphaFoldDB" id="A0A2I2FH31"/>
<evidence type="ECO:0000256" key="1">
    <source>
        <dbReference type="SAM" id="MobiDB-lite"/>
    </source>
</evidence>
<organism evidence="2 3">
    <name type="scientific">Aspergillus candidus</name>
    <dbReference type="NCBI Taxonomy" id="41067"/>
    <lineage>
        <taxon>Eukaryota</taxon>
        <taxon>Fungi</taxon>
        <taxon>Dikarya</taxon>
        <taxon>Ascomycota</taxon>
        <taxon>Pezizomycotina</taxon>
        <taxon>Eurotiomycetes</taxon>
        <taxon>Eurotiomycetidae</taxon>
        <taxon>Eurotiales</taxon>
        <taxon>Aspergillaceae</taxon>
        <taxon>Aspergillus</taxon>
        <taxon>Aspergillus subgen. Circumdati</taxon>
    </lineage>
</organism>
<reference evidence="2 3" key="1">
    <citation type="submission" date="2017-12" db="EMBL/GenBank/DDBJ databases">
        <authorList>
            <consortium name="DOE Joint Genome Institute"/>
            <person name="Haridas S."/>
            <person name="Kjaerbolling I."/>
            <person name="Vesth T.C."/>
            <person name="Frisvad J.C."/>
            <person name="Nybo J.L."/>
            <person name="Theobald S."/>
            <person name="Kuo A."/>
            <person name="Bowyer P."/>
            <person name="Matsuda Y."/>
            <person name="Mondo S."/>
            <person name="Lyhne E.K."/>
            <person name="Kogle M.E."/>
            <person name="Clum A."/>
            <person name="Lipzen A."/>
            <person name="Salamov A."/>
            <person name="Ngan C.Y."/>
            <person name="Daum C."/>
            <person name="Chiniquy J."/>
            <person name="Barry K."/>
            <person name="LaButti K."/>
            <person name="Simmons B.A."/>
            <person name="Magnuson J.K."/>
            <person name="Mortensen U.H."/>
            <person name="Larsen T.O."/>
            <person name="Grigoriev I.V."/>
            <person name="Baker S.E."/>
            <person name="Andersen M.R."/>
            <person name="Nordberg H.P."/>
            <person name="Cantor M.N."/>
            <person name="Hua S.X."/>
        </authorList>
    </citation>
    <scope>NUCLEOTIDE SEQUENCE [LARGE SCALE GENOMIC DNA]</scope>
    <source>
        <strain evidence="2 3">CBS 102.13</strain>
    </source>
</reference>
<keyword evidence="3" id="KW-1185">Reference proteome</keyword>